<dbReference type="AlphaFoldDB" id="A0A0E9PML8"/>
<accession>A0A0E9PML8</accession>
<proteinExistence type="predicted"/>
<name>A0A0E9PML8_ANGAN</name>
<protein>
    <submittedName>
        <fullName evidence="1">Uncharacterized protein</fullName>
    </submittedName>
</protein>
<reference evidence="1" key="1">
    <citation type="submission" date="2014-11" db="EMBL/GenBank/DDBJ databases">
        <authorList>
            <person name="Amaro Gonzalez C."/>
        </authorList>
    </citation>
    <scope>NUCLEOTIDE SEQUENCE</scope>
</reference>
<dbReference type="EMBL" id="GBXM01103267">
    <property type="protein sequence ID" value="JAH05310.1"/>
    <property type="molecule type" value="Transcribed_RNA"/>
</dbReference>
<reference evidence="1" key="2">
    <citation type="journal article" date="2015" name="Fish Shellfish Immunol.">
        <title>Early steps in the European eel (Anguilla anguilla)-Vibrio vulnificus interaction in the gills: Role of the RtxA13 toxin.</title>
        <authorList>
            <person name="Callol A."/>
            <person name="Pajuelo D."/>
            <person name="Ebbesson L."/>
            <person name="Teles M."/>
            <person name="MacKenzie S."/>
            <person name="Amaro C."/>
        </authorList>
    </citation>
    <scope>NUCLEOTIDE SEQUENCE</scope>
</reference>
<sequence length="18" mass="2117">MKFIKQQAETKSAHDKKV</sequence>
<evidence type="ECO:0000313" key="1">
    <source>
        <dbReference type="EMBL" id="JAH05310.1"/>
    </source>
</evidence>
<organism evidence="1">
    <name type="scientific">Anguilla anguilla</name>
    <name type="common">European freshwater eel</name>
    <name type="synonym">Muraena anguilla</name>
    <dbReference type="NCBI Taxonomy" id="7936"/>
    <lineage>
        <taxon>Eukaryota</taxon>
        <taxon>Metazoa</taxon>
        <taxon>Chordata</taxon>
        <taxon>Craniata</taxon>
        <taxon>Vertebrata</taxon>
        <taxon>Euteleostomi</taxon>
        <taxon>Actinopterygii</taxon>
        <taxon>Neopterygii</taxon>
        <taxon>Teleostei</taxon>
        <taxon>Anguilliformes</taxon>
        <taxon>Anguillidae</taxon>
        <taxon>Anguilla</taxon>
    </lineage>
</organism>